<name>A0A401TE19_CHIPU</name>
<dbReference type="Proteomes" id="UP000287033">
    <property type="component" value="Unassembled WGS sequence"/>
</dbReference>
<protein>
    <submittedName>
        <fullName evidence="1">Uncharacterized protein</fullName>
    </submittedName>
</protein>
<evidence type="ECO:0000313" key="1">
    <source>
        <dbReference type="EMBL" id="GCC40879.1"/>
    </source>
</evidence>
<accession>A0A401TE19</accession>
<dbReference type="EMBL" id="BEZZ01042035">
    <property type="protein sequence ID" value="GCC40879.1"/>
    <property type="molecule type" value="Genomic_DNA"/>
</dbReference>
<dbReference type="AlphaFoldDB" id="A0A401TE19"/>
<proteinExistence type="predicted"/>
<keyword evidence="2" id="KW-1185">Reference proteome</keyword>
<dbReference type="OrthoDB" id="10436294at2759"/>
<evidence type="ECO:0000313" key="2">
    <source>
        <dbReference type="Proteomes" id="UP000287033"/>
    </source>
</evidence>
<sequence>MVISVHKDFLNLYTEKPELLAEQKPSRLQTEIATTITSASTAGAVMPITAASDTVSTSITTASTWSITSSSATRAMFTNIIDPSAITSLPNCINVTPSTDSILVNITTSPTPTTSSITLNIPKNTSADTTLTTAVTTTNSATPIKVTPTTLATTRPTNTLTVAVTPTIMTPTTSGYSAGPYPVKSTHDKLVQLSISTPVVVAQQEDEAFAGTSGWPRRRWRVPVSDVNTASQQDLLALMFHDKFSRVQQVENMNVGGLFRDIQSAMAEMQSSFHSDLHNVHGCMQADIVDLESKIQTGFTGLQCVLQSGIAEHLTAVRTGLGNIQDVLYRGLSDIRETVHNGLTQGDSSIQKVHTTVLEGLTQISEEADSVVSLLTEVVDNQSSAQFNRTEAFEIPGDLREQEVNPETNEDVASIEPGFIKCSSGRPAHTTSARNIAITKEPLVSTRRSLRKKKWKGRKYK</sequence>
<reference evidence="1 2" key="1">
    <citation type="journal article" date="2018" name="Nat. Ecol. Evol.">
        <title>Shark genomes provide insights into elasmobranch evolution and the origin of vertebrates.</title>
        <authorList>
            <person name="Hara Y"/>
            <person name="Yamaguchi K"/>
            <person name="Onimaru K"/>
            <person name="Kadota M"/>
            <person name="Koyanagi M"/>
            <person name="Keeley SD"/>
            <person name="Tatsumi K"/>
            <person name="Tanaka K"/>
            <person name="Motone F"/>
            <person name="Kageyama Y"/>
            <person name="Nozu R"/>
            <person name="Adachi N"/>
            <person name="Nishimura O"/>
            <person name="Nakagawa R"/>
            <person name="Tanegashima C"/>
            <person name="Kiyatake I"/>
            <person name="Matsumoto R"/>
            <person name="Murakumo K"/>
            <person name="Nishida K"/>
            <person name="Terakita A"/>
            <person name="Kuratani S"/>
            <person name="Sato K"/>
            <person name="Hyodo S Kuraku.S."/>
        </authorList>
    </citation>
    <scope>NUCLEOTIDE SEQUENCE [LARGE SCALE GENOMIC DNA]</scope>
</reference>
<organism evidence="1 2">
    <name type="scientific">Chiloscyllium punctatum</name>
    <name type="common">Brownbanded bambooshark</name>
    <name type="synonym">Hemiscyllium punctatum</name>
    <dbReference type="NCBI Taxonomy" id="137246"/>
    <lineage>
        <taxon>Eukaryota</taxon>
        <taxon>Metazoa</taxon>
        <taxon>Chordata</taxon>
        <taxon>Craniata</taxon>
        <taxon>Vertebrata</taxon>
        <taxon>Chondrichthyes</taxon>
        <taxon>Elasmobranchii</taxon>
        <taxon>Galeomorphii</taxon>
        <taxon>Galeoidea</taxon>
        <taxon>Orectolobiformes</taxon>
        <taxon>Hemiscylliidae</taxon>
        <taxon>Chiloscyllium</taxon>
    </lineage>
</organism>
<gene>
    <name evidence="1" type="ORF">chiPu_0024572</name>
</gene>
<comment type="caution">
    <text evidence="1">The sequence shown here is derived from an EMBL/GenBank/DDBJ whole genome shotgun (WGS) entry which is preliminary data.</text>
</comment>